<reference evidence="2 3" key="1">
    <citation type="submission" date="2020-04" db="EMBL/GenBank/DDBJ databases">
        <title>Perkinsus olseni comparative genomics.</title>
        <authorList>
            <person name="Bogema D.R."/>
        </authorList>
    </citation>
    <scope>NUCLEOTIDE SEQUENCE [LARGE SCALE GENOMIC DNA]</scope>
    <source>
        <strain evidence="2">ATCC PRA-205</strain>
    </source>
</reference>
<feature type="compositionally biased region" description="Polar residues" evidence="1">
    <location>
        <begin position="296"/>
        <end position="305"/>
    </location>
</feature>
<dbReference type="EMBL" id="JABANM010020266">
    <property type="protein sequence ID" value="KAF4723125.1"/>
    <property type="molecule type" value="Genomic_DNA"/>
</dbReference>
<gene>
    <name evidence="2" type="ORF">FOZ62_032080</name>
</gene>
<evidence type="ECO:0000313" key="3">
    <source>
        <dbReference type="Proteomes" id="UP000574390"/>
    </source>
</evidence>
<evidence type="ECO:0000313" key="2">
    <source>
        <dbReference type="EMBL" id="KAF4723125.1"/>
    </source>
</evidence>
<organism evidence="2 3">
    <name type="scientific">Perkinsus olseni</name>
    <name type="common">Perkinsus atlanticus</name>
    <dbReference type="NCBI Taxonomy" id="32597"/>
    <lineage>
        <taxon>Eukaryota</taxon>
        <taxon>Sar</taxon>
        <taxon>Alveolata</taxon>
        <taxon>Perkinsozoa</taxon>
        <taxon>Perkinsea</taxon>
        <taxon>Perkinsida</taxon>
        <taxon>Perkinsidae</taxon>
        <taxon>Perkinsus</taxon>
    </lineage>
</organism>
<feature type="region of interest" description="Disordered" evidence="1">
    <location>
        <begin position="296"/>
        <end position="322"/>
    </location>
</feature>
<evidence type="ECO:0000256" key="1">
    <source>
        <dbReference type="SAM" id="MobiDB-lite"/>
    </source>
</evidence>
<dbReference type="Proteomes" id="UP000574390">
    <property type="component" value="Unassembled WGS sequence"/>
</dbReference>
<proteinExistence type="predicted"/>
<accession>A0A7J6RRV2</accession>
<name>A0A7J6RRV2_PEROL</name>
<comment type="caution">
    <text evidence="2">The sequence shown here is derived from an EMBL/GenBank/DDBJ whole genome shotgun (WGS) entry which is preliminary data.</text>
</comment>
<sequence>MVVVYGHGSASARFHFCDKYMKSESFDSKFYELKARSFTEDLLRYGVGKCYYFSLYNIGKKIWRGLSVGGGAVRKHALLCTKATSTSDNPELVLYLDAVRGRQKRYENLNFPINLIFEGNQTLQYYFVLASRDGLAASSAVASRGGVSRLAIAPSPNDVPPGSYIWDSVPPELELETATMVVVYEHGSASAHFYLFDKSEKSEPFHSEFYQLKARSFTEDLFDYHVGKCYYFSLHNMANKIWRNSLVGGGAVRKHALLCTKDTSTRSHPQLTLYLDAVRGVGKKYDQLNMPVDLNFTGNQNTTGASAPPRGPHESDDGSPTKAVVTFPSRCKSMKDGNYLNLSAILNLETRHDDGRQRAILTSNDGNERFSTFENVLVVPAEDYLTTGCCELENTGIFICPTGADDLLLRAPGMELELVYGDIDALEA</sequence>
<dbReference type="AlphaFoldDB" id="A0A7J6RRV2"/>
<protein>
    <submittedName>
        <fullName evidence="2">Uncharacterized protein</fullName>
    </submittedName>
</protein>